<keyword evidence="4" id="KW-1185">Reference proteome</keyword>
<dbReference type="Gene3D" id="3.40.710.10">
    <property type="entry name" value="DD-peptidase/beta-lactamase superfamily"/>
    <property type="match status" value="1"/>
</dbReference>
<evidence type="ECO:0000313" key="4">
    <source>
        <dbReference type="Proteomes" id="UP000318199"/>
    </source>
</evidence>
<accession>A0A562ZQ49</accession>
<dbReference type="PANTHER" id="PTHR43283">
    <property type="entry name" value="BETA-LACTAMASE-RELATED"/>
    <property type="match status" value="1"/>
</dbReference>
<dbReference type="InterPro" id="IPR050789">
    <property type="entry name" value="Diverse_Enzym_Activities"/>
</dbReference>
<dbReference type="GO" id="GO:0016787">
    <property type="term" value="F:hydrolase activity"/>
    <property type="evidence" value="ECO:0007669"/>
    <property type="project" value="UniProtKB-KW"/>
</dbReference>
<feature type="domain" description="Beta-lactamase-related" evidence="2">
    <location>
        <begin position="253"/>
        <end position="525"/>
    </location>
</feature>
<dbReference type="InterPro" id="IPR012338">
    <property type="entry name" value="Beta-lactam/transpept-like"/>
</dbReference>
<dbReference type="InterPro" id="IPR001466">
    <property type="entry name" value="Beta-lactam-related"/>
</dbReference>
<dbReference type="EMBL" id="VOBQ01000011">
    <property type="protein sequence ID" value="TWO70663.1"/>
    <property type="molecule type" value="Genomic_DNA"/>
</dbReference>
<feature type="compositionally biased region" description="Basic and acidic residues" evidence="1">
    <location>
        <begin position="105"/>
        <end position="129"/>
    </location>
</feature>
<feature type="compositionally biased region" description="Low complexity" evidence="1">
    <location>
        <begin position="91"/>
        <end position="101"/>
    </location>
</feature>
<dbReference type="OrthoDB" id="8582986at2"/>
<sequence length="543" mass="58942">MRSWQVSFVKEAIVCVRSWYPLAPDDKLLLIRKNGACSNRGVHEEASRRHVCHGLPADRGTRIRPGRGLDPRHGSEGPRRPLHEQDDPEPGLRGLLPWGRPRLSHRAEHETPRPEMVRSRQRPRLRDAGFRPNPVFPLPAPQGQSQPDPHHRSGTEPELHGDGGGRYSGSGAVREGEPAVSARNAWLAALLVVAVSTVHAQGAPKPFRIPARSVADVAPFEWQQAGPEALGLSRERVAALPALLTSETPQVKVLLVVRDNQLMFEYHRDGYGPDDLHNVASVTKSVMATLIGLALQDGIVKGLDQKAVALLPPAILPPADARFQEVTVRHLLTMRSGLHRKGPGGVSSAALTLKQQLTAAPGTSFNYNSSANHLLSVILSQQTGAPARQYAERKLFAPLGISGYNWFGDDDGHSYGSHDLYLKPRDMAKIGQLYLQGGVWQGRRILDAGYAADAVSKLVPTGLADAPDYGYLWWPTHSLADTPAYSAAGFGGQYIFVVPAQSLVVVALSDQDEGGRTAAFIRRLVLPAVWKPAQPRPTAVATP</sequence>
<evidence type="ECO:0000313" key="3">
    <source>
        <dbReference type="EMBL" id="TWO70663.1"/>
    </source>
</evidence>
<proteinExistence type="predicted"/>
<keyword evidence="3" id="KW-0378">Hydrolase</keyword>
<dbReference type="PANTHER" id="PTHR43283:SF7">
    <property type="entry name" value="BETA-LACTAMASE-RELATED DOMAIN-CONTAINING PROTEIN"/>
    <property type="match status" value="1"/>
</dbReference>
<dbReference type="AlphaFoldDB" id="A0A562ZQ49"/>
<name>A0A562ZQ49_9BURK</name>
<protein>
    <submittedName>
        <fullName evidence="3">Serine hydrolase</fullName>
    </submittedName>
</protein>
<dbReference type="Pfam" id="PF00144">
    <property type="entry name" value="Beta-lactamase"/>
    <property type="match status" value="1"/>
</dbReference>
<dbReference type="Proteomes" id="UP000318199">
    <property type="component" value="Unassembled WGS sequence"/>
</dbReference>
<gene>
    <name evidence="3" type="ORF">FN976_13985</name>
</gene>
<evidence type="ECO:0000256" key="1">
    <source>
        <dbReference type="SAM" id="MobiDB-lite"/>
    </source>
</evidence>
<feature type="region of interest" description="Disordered" evidence="1">
    <location>
        <begin position="39"/>
        <end position="175"/>
    </location>
</feature>
<dbReference type="SUPFAM" id="SSF56601">
    <property type="entry name" value="beta-lactamase/transpeptidase-like"/>
    <property type="match status" value="1"/>
</dbReference>
<evidence type="ECO:0000259" key="2">
    <source>
        <dbReference type="Pfam" id="PF00144"/>
    </source>
</evidence>
<organism evidence="3 4">
    <name type="scientific">Caenimonas sedimenti</name>
    <dbReference type="NCBI Taxonomy" id="2596921"/>
    <lineage>
        <taxon>Bacteria</taxon>
        <taxon>Pseudomonadati</taxon>
        <taxon>Pseudomonadota</taxon>
        <taxon>Betaproteobacteria</taxon>
        <taxon>Burkholderiales</taxon>
        <taxon>Comamonadaceae</taxon>
        <taxon>Caenimonas</taxon>
    </lineage>
</organism>
<comment type="caution">
    <text evidence="3">The sequence shown here is derived from an EMBL/GenBank/DDBJ whole genome shotgun (WGS) entry which is preliminary data.</text>
</comment>
<feature type="compositionally biased region" description="Basic and acidic residues" evidence="1">
    <location>
        <begin position="67"/>
        <end position="85"/>
    </location>
</feature>
<feature type="compositionally biased region" description="Basic and acidic residues" evidence="1">
    <location>
        <begin position="148"/>
        <end position="163"/>
    </location>
</feature>
<reference evidence="3 4" key="1">
    <citation type="submission" date="2019-07" db="EMBL/GenBank/DDBJ databases">
        <title>Caenimonas sedimenti sp. nov., isolated from activated sludge.</title>
        <authorList>
            <person name="Xu J."/>
        </authorList>
    </citation>
    <scope>NUCLEOTIDE SEQUENCE [LARGE SCALE GENOMIC DNA]</scope>
    <source>
        <strain evidence="3 4">HX-9-20</strain>
    </source>
</reference>